<dbReference type="EMBL" id="BLLK01000045">
    <property type="protein sequence ID" value="GFH51240.1"/>
    <property type="molecule type" value="Genomic_DNA"/>
</dbReference>
<organism evidence="2 3">
    <name type="scientific">Chaetoceros tenuissimus</name>
    <dbReference type="NCBI Taxonomy" id="426638"/>
    <lineage>
        <taxon>Eukaryota</taxon>
        <taxon>Sar</taxon>
        <taxon>Stramenopiles</taxon>
        <taxon>Ochrophyta</taxon>
        <taxon>Bacillariophyta</taxon>
        <taxon>Coscinodiscophyceae</taxon>
        <taxon>Chaetocerotophycidae</taxon>
        <taxon>Chaetocerotales</taxon>
        <taxon>Chaetocerotaceae</taxon>
        <taxon>Chaetoceros</taxon>
    </lineage>
</organism>
<comment type="caution">
    <text evidence="2">The sequence shown here is derived from an EMBL/GenBank/DDBJ whole genome shotgun (WGS) entry which is preliminary data.</text>
</comment>
<proteinExistence type="predicted"/>
<reference evidence="2 3" key="1">
    <citation type="journal article" date="2021" name="Sci. Rep.">
        <title>The genome of the diatom Chaetoceros tenuissimus carries an ancient integrated fragment of an extant virus.</title>
        <authorList>
            <person name="Hongo Y."/>
            <person name="Kimura K."/>
            <person name="Takaki Y."/>
            <person name="Yoshida Y."/>
            <person name="Baba S."/>
            <person name="Kobayashi G."/>
            <person name="Nagasaki K."/>
            <person name="Hano T."/>
            <person name="Tomaru Y."/>
        </authorList>
    </citation>
    <scope>NUCLEOTIDE SEQUENCE [LARGE SCALE GENOMIC DNA]</scope>
    <source>
        <strain evidence="2 3">NIES-3715</strain>
    </source>
</reference>
<keyword evidence="1" id="KW-0732">Signal</keyword>
<accession>A0AAD3CUN5</accession>
<feature type="chain" id="PRO_5042057271" evidence="1">
    <location>
        <begin position="25"/>
        <end position="260"/>
    </location>
</feature>
<sequence>MLWSHIQKTLIIFVTCSMKLHVEAFTSQYAGRDSISLRFPSSVTVVQNDLFNPSTTTTRLNAEGDDEAQPLEKIELNDEKIAEMLEVTFIKACLQLATGYVDVLKLFLAASSAGYARGISYPQLKQLVSDCPVNTANRDLSKEEIELRSGWIGLSYLTYDTIDRLEGNAKDIDLMIPDELSSDYGNIIEKEVRQAMGMDNVDLELKQAPSDPQGAAIHAYNTKVIKLAISNTKEARLADEKVIKEDDVGPPRPNIPGAYE</sequence>
<protein>
    <submittedName>
        <fullName evidence="2">Uncharacterized protein</fullName>
    </submittedName>
</protein>
<evidence type="ECO:0000313" key="3">
    <source>
        <dbReference type="Proteomes" id="UP001054902"/>
    </source>
</evidence>
<feature type="signal peptide" evidence="1">
    <location>
        <begin position="1"/>
        <end position="24"/>
    </location>
</feature>
<keyword evidence="3" id="KW-1185">Reference proteome</keyword>
<gene>
    <name evidence="2" type="ORF">CTEN210_07716</name>
</gene>
<evidence type="ECO:0000256" key="1">
    <source>
        <dbReference type="SAM" id="SignalP"/>
    </source>
</evidence>
<name>A0AAD3CUN5_9STRA</name>
<dbReference type="Proteomes" id="UP001054902">
    <property type="component" value="Unassembled WGS sequence"/>
</dbReference>
<dbReference type="AlphaFoldDB" id="A0AAD3CUN5"/>
<evidence type="ECO:0000313" key="2">
    <source>
        <dbReference type="EMBL" id="GFH51240.1"/>
    </source>
</evidence>